<dbReference type="InterPro" id="IPR036869">
    <property type="entry name" value="J_dom_sf"/>
</dbReference>
<gene>
    <name evidence="2" type="ORF">COCSUDRAFT_62912</name>
</gene>
<sequence length="208" mass="22843">MLDPKSPLQAAAIFLGGIGRSRRTRQKAVPALALSKGEAYRLLGADQGCSRAELRAAYMIRIRQLHPDVNPLRDTTEEATALNEAYALLQEGFLTGEEEVPSVFDVPEAEPSELFINPFACNTSPLLWRELQEVVKGADDPVSELAAQGVYIRDSAVYYLTPCQLAAVTADLEAMEDSMAVELTSWLVSDCLMRAARANDRMPAQRRS</sequence>
<dbReference type="OrthoDB" id="445556at2759"/>
<accession>I0YYA6</accession>
<dbReference type="CDD" id="cd06257">
    <property type="entry name" value="DnaJ"/>
    <property type="match status" value="1"/>
</dbReference>
<evidence type="ECO:0000313" key="3">
    <source>
        <dbReference type="Proteomes" id="UP000007264"/>
    </source>
</evidence>
<dbReference type="Proteomes" id="UP000007264">
    <property type="component" value="Unassembled WGS sequence"/>
</dbReference>
<protein>
    <recommendedName>
        <fullName evidence="1">J domain-containing protein</fullName>
    </recommendedName>
</protein>
<dbReference type="RefSeq" id="XP_005647919.1">
    <property type="nucleotide sequence ID" value="XM_005647862.1"/>
</dbReference>
<organism evidence="2 3">
    <name type="scientific">Coccomyxa subellipsoidea (strain C-169)</name>
    <name type="common">Green microalga</name>
    <dbReference type="NCBI Taxonomy" id="574566"/>
    <lineage>
        <taxon>Eukaryota</taxon>
        <taxon>Viridiplantae</taxon>
        <taxon>Chlorophyta</taxon>
        <taxon>core chlorophytes</taxon>
        <taxon>Trebouxiophyceae</taxon>
        <taxon>Trebouxiophyceae incertae sedis</taxon>
        <taxon>Coccomyxaceae</taxon>
        <taxon>Coccomyxa</taxon>
        <taxon>Coccomyxa subellipsoidea</taxon>
    </lineage>
</organism>
<keyword evidence="3" id="KW-1185">Reference proteome</keyword>
<evidence type="ECO:0000313" key="2">
    <source>
        <dbReference type="EMBL" id="EIE23375.1"/>
    </source>
</evidence>
<dbReference type="InterPro" id="IPR001623">
    <property type="entry name" value="DnaJ_domain"/>
</dbReference>
<dbReference type="KEGG" id="csl:COCSUDRAFT_62912"/>
<dbReference type="AlphaFoldDB" id="I0YYA6"/>
<dbReference type="SUPFAM" id="SSF46565">
    <property type="entry name" value="Chaperone J-domain"/>
    <property type="match status" value="1"/>
</dbReference>
<reference evidence="2 3" key="1">
    <citation type="journal article" date="2012" name="Genome Biol.">
        <title>The genome of the polar eukaryotic microalga coccomyxa subellipsoidea reveals traits of cold adaptation.</title>
        <authorList>
            <person name="Blanc G."/>
            <person name="Agarkova I."/>
            <person name="Grimwood J."/>
            <person name="Kuo A."/>
            <person name="Brueggeman A."/>
            <person name="Dunigan D."/>
            <person name="Gurnon J."/>
            <person name="Ladunga I."/>
            <person name="Lindquist E."/>
            <person name="Lucas S."/>
            <person name="Pangilinan J."/>
            <person name="Proschold T."/>
            <person name="Salamov A."/>
            <person name="Schmutz J."/>
            <person name="Weeks D."/>
            <person name="Yamada T."/>
            <person name="Claverie J.M."/>
            <person name="Grigoriev I."/>
            <person name="Van Etten J."/>
            <person name="Lomsadze A."/>
            <person name="Borodovsky M."/>
        </authorList>
    </citation>
    <scope>NUCLEOTIDE SEQUENCE [LARGE SCALE GENOMIC DNA]</scope>
    <source>
        <strain evidence="2 3">C-169</strain>
    </source>
</reference>
<feature type="domain" description="J" evidence="1">
    <location>
        <begin position="38"/>
        <end position="94"/>
    </location>
</feature>
<evidence type="ECO:0000259" key="1">
    <source>
        <dbReference type="PROSITE" id="PS50076"/>
    </source>
</evidence>
<dbReference type="EMBL" id="AGSI01000007">
    <property type="protein sequence ID" value="EIE23375.1"/>
    <property type="molecule type" value="Genomic_DNA"/>
</dbReference>
<dbReference type="SMART" id="SM00271">
    <property type="entry name" value="DnaJ"/>
    <property type="match status" value="1"/>
</dbReference>
<dbReference type="PROSITE" id="PS50076">
    <property type="entry name" value="DNAJ_2"/>
    <property type="match status" value="1"/>
</dbReference>
<dbReference type="Pfam" id="PF00226">
    <property type="entry name" value="DnaJ"/>
    <property type="match status" value="1"/>
</dbReference>
<dbReference type="GeneID" id="17041367"/>
<proteinExistence type="predicted"/>
<name>I0YYA6_COCSC</name>
<comment type="caution">
    <text evidence="2">The sequence shown here is derived from an EMBL/GenBank/DDBJ whole genome shotgun (WGS) entry which is preliminary data.</text>
</comment>
<dbReference type="Gene3D" id="1.10.287.110">
    <property type="entry name" value="DnaJ domain"/>
    <property type="match status" value="1"/>
</dbReference>